<gene>
    <name evidence="1" type="ORF">CDIF1296T_phi151</name>
</gene>
<accession>A0ACA7UTS5</accession>
<keyword evidence="2" id="KW-1185">Reference proteome</keyword>
<dbReference type="Proteomes" id="UP001510562">
    <property type="component" value="Chromosome"/>
</dbReference>
<dbReference type="EMBL" id="CP011970">
    <property type="protein sequence ID" value="AKP44825.1"/>
    <property type="molecule type" value="Genomic_DNA"/>
</dbReference>
<evidence type="ECO:0000313" key="2">
    <source>
        <dbReference type="Proteomes" id="UP001510562"/>
    </source>
</evidence>
<proteinExistence type="predicted"/>
<evidence type="ECO:0000313" key="1">
    <source>
        <dbReference type="EMBL" id="AKP44825.1"/>
    </source>
</evidence>
<name>A0ACA7UTS5_CLODI</name>
<sequence>MGKMDKKEAKKFLKVVDMNIDKIKEEATKIYKECYLIETTDTIRISINLKGVVKSTISSWQGYSDDIFNMREIIVYEFSQGEVQIEDLLGELCFLNDYEEFATWCDTESETLNWNSYEKFNKENFDELVERNIEDSLPDFLEELSESIENCKQELKSMIEI</sequence>
<reference evidence="1 2" key="1">
    <citation type="journal article" date="2015" name="Genome Announc.">
        <title>Complete Genome Sequence of the Novel Temperate Clostridium difficile Phage phiCDIF1296T.</title>
        <authorList>
            <person name="Wittmann J."/>
            <person name="Riedel T."/>
            <person name="Bunk B."/>
            <person name="Sproer C."/>
            <person name="Gronow S."/>
            <person name="Overmann J."/>
        </authorList>
    </citation>
    <scope>NUCLEOTIDE SEQUENCE [LARGE SCALE GENOMIC DNA]</scope>
    <source>
        <strain evidence="2">ATCC 9689 / DSM 1296 / BCRC 10642 / JCM 1296 / NCIMB 10666 / NCTC 11209 / 90556-M6S</strain>
    </source>
</reference>
<protein>
    <submittedName>
        <fullName evidence="1">Uncharacterized protein</fullName>
    </submittedName>
</protein>
<organism evidence="1 2">
    <name type="scientific">Clostridioides difficile ATCC 9689 = DSM 1296</name>
    <dbReference type="NCBI Taxonomy" id="1121308"/>
    <lineage>
        <taxon>Bacteria</taxon>
        <taxon>Bacillati</taxon>
        <taxon>Bacillota</taxon>
        <taxon>Clostridia</taxon>
        <taxon>Peptostreptococcales</taxon>
        <taxon>Peptostreptococcaceae</taxon>
        <taxon>Clostridioides</taxon>
    </lineage>
</organism>